<evidence type="ECO:0000256" key="9">
    <source>
        <dbReference type="ARBA" id="ARBA00023224"/>
    </source>
</evidence>
<keyword evidence="7 10" id="KW-0472">Membrane</keyword>
<accession>F8NKH9</accession>
<sequence>MQSEIPVVSFICAALVLVPLPCHLRARNIATVSIIAWLFVVNVIYAIDAIVWSNNSRIIAPVWCDITSTLITGVHIALPAACLCICIHLEQIASFSQVATPVAKRRRIIFESLMCFGLPLVYIALHFIVQSHRFDVFEGFGCRPTTFTSIPAIFLVWIPPLFLSLATLVHAGLSWRHFLCRGIQFARCGYGSPLSLTSSHYIRLVVISVAEVVWVLIVISVEMRFKLSSGLEPWTSLSDVHKDFSRVLTFGVQDTSRSTISSLLFSWIATPIESLLFFALFASGNDAVAGYKRCGNWIKHCFSSRQEFDSSSMESHKTPMCSTITFNE</sequence>
<feature type="transmembrane region" description="Helical" evidence="10">
    <location>
        <begin position="108"/>
        <end position="129"/>
    </location>
</feature>
<dbReference type="Pfam" id="PF02076">
    <property type="entry name" value="STE3"/>
    <property type="match status" value="1"/>
</dbReference>
<evidence type="ECO:0000256" key="2">
    <source>
        <dbReference type="ARBA" id="ARBA00011085"/>
    </source>
</evidence>
<comment type="similarity">
    <text evidence="2">Belongs to the G-protein coupled receptor 4 family.</text>
</comment>
<dbReference type="InterPro" id="IPR001499">
    <property type="entry name" value="GPCR_STE3"/>
</dbReference>
<keyword evidence="9" id="KW-0807">Transducer</keyword>
<dbReference type="GO" id="GO:0005886">
    <property type="term" value="C:plasma membrane"/>
    <property type="evidence" value="ECO:0007669"/>
    <property type="project" value="TreeGrafter"/>
</dbReference>
<organism>
    <name type="scientific">Serpula lacrymans var. lacrymans (strain S7.9)</name>
    <name type="common">Dry rot fungus</name>
    <dbReference type="NCBI Taxonomy" id="578457"/>
    <lineage>
        <taxon>Eukaryota</taxon>
        <taxon>Fungi</taxon>
        <taxon>Dikarya</taxon>
        <taxon>Basidiomycota</taxon>
        <taxon>Agaricomycotina</taxon>
        <taxon>Agaricomycetes</taxon>
        <taxon>Agaricomycetidae</taxon>
        <taxon>Boletales</taxon>
        <taxon>Coniophorineae</taxon>
        <taxon>Serpulaceae</taxon>
        <taxon>Serpula</taxon>
    </lineage>
</organism>
<gene>
    <name evidence="11" type="primary">Slrcb4</name>
    <name evidence="11" type="ORF">SERLADRAFT_346595</name>
</gene>
<name>F8NKH9_SERL9</name>
<evidence type="ECO:0000256" key="1">
    <source>
        <dbReference type="ARBA" id="ARBA00004141"/>
    </source>
</evidence>
<keyword evidence="6" id="KW-0297">G-protein coupled receptor</keyword>
<evidence type="ECO:0000256" key="7">
    <source>
        <dbReference type="ARBA" id="ARBA00023136"/>
    </source>
</evidence>
<dbReference type="KEGG" id="sla:SERLADRAFT_346595"/>
<dbReference type="CDD" id="cd14966">
    <property type="entry name" value="7tmD_STE3"/>
    <property type="match status" value="1"/>
</dbReference>
<keyword evidence="4 10" id="KW-0812">Transmembrane</keyword>
<reference evidence="11" key="1">
    <citation type="submission" date="2011-04" db="EMBL/GenBank/DDBJ databases">
        <title>Evolution of plant cell wall degrading machinery underlies the functional diversity of forest fungi.</title>
        <authorList>
            <consortium name="US DOE Joint Genome Institute (JGI-PGF)"/>
            <person name="Eastwood D.C."/>
            <person name="Floudas D."/>
            <person name="Binder M."/>
            <person name="Majcherczyk A."/>
            <person name="Schneider P."/>
            <person name="Aerts A."/>
            <person name="Asiegbu F.O."/>
            <person name="Baker S.E."/>
            <person name="Barry K."/>
            <person name="Bendiksby M."/>
            <person name="Blumentritt M."/>
            <person name="Coutinho P.M."/>
            <person name="Cullen D."/>
            <person name="Cullen D."/>
            <person name="Gathman A."/>
            <person name="Goodell B."/>
            <person name="Henrissat B."/>
            <person name="Ihrmark K."/>
            <person name="Kauserud H."/>
            <person name="Kohler A."/>
            <person name="LaButti K."/>
            <person name="Lapidus A."/>
            <person name="Lavin J.L."/>
            <person name="Lee Y.-H."/>
            <person name="Lindquist E."/>
            <person name="Lilly W."/>
            <person name="Lucas S."/>
            <person name="Morin E."/>
            <person name="Murat C."/>
            <person name="Oguiza J.A."/>
            <person name="Park J."/>
            <person name="Pisabarro A.G."/>
            <person name="Riley R."/>
            <person name="Rosling A."/>
            <person name="Salamov A."/>
            <person name="Schmidt O."/>
            <person name="Schmutz J."/>
            <person name="Skrede I."/>
            <person name="Stenlid J."/>
            <person name="Wiebenga A."/>
            <person name="Xie X."/>
            <person name="Kues U."/>
            <person name="Hibbett D.S."/>
            <person name="Hoffmeister D."/>
            <person name="Hogberg N."/>
            <person name="Martin F."/>
            <person name="Grigoriev I.V."/>
            <person name="Watkinson S.C."/>
        </authorList>
    </citation>
    <scope>NUCLEOTIDE SEQUENCE</scope>
    <source>
        <strain evidence="11">S7.9</strain>
    </source>
</reference>
<proteinExistence type="inferred from homology"/>
<feature type="transmembrane region" description="Helical" evidence="10">
    <location>
        <begin position="58"/>
        <end position="87"/>
    </location>
</feature>
<dbReference type="PRINTS" id="PR00900">
    <property type="entry name" value="PHEROMONEAR"/>
</dbReference>
<evidence type="ECO:0000313" key="11">
    <source>
        <dbReference type="EMBL" id="EGO28756.1"/>
    </source>
</evidence>
<dbReference type="AlphaFoldDB" id="F8NKH9"/>
<dbReference type="GO" id="GO:0000750">
    <property type="term" value="P:pheromone-dependent signal transduction involved in conjugation with cellular fusion"/>
    <property type="evidence" value="ECO:0007669"/>
    <property type="project" value="TreeGrafter"/>
</dbReference>
<comment type="subcellular location">
    <subcellularLocation>
        <location evidence="1">Membrane</location>
        <topology evidence="1">Multi-pass membrane protein</topology>
    </subcellularLocation>
</comment>
<dbReference type="GeneID" id="18809105"/>
<dbReference type="Proteomes" id="UP000008064">
    <property type="component" value="Unassembled WGS sequence"/>
</dbReference>
<dbReference type="PANTHER" id="PTHR28097">
    <property type="entry name" value="PHEROMONE A FACTOR RECEPTOR"/>
    <property type="match status" value="1"/>
</dbReference>
<feature type="transmembrane region" description="Helical" evidence="10">
    <location>
        <begin position="29"/>
        <end position="52"/>
    </location>
</feature>
<evidence type="ECO:0000256" key="3">
    <source>
        <dbReference type="ARBA" id="ARBA00022507"/>
    </source>
</evidence>
<feature type="transmembrane region" description="Helical" evidence="10">
    <location>
        <begin position="264"/>
        <end position="283"/>
    </location>
</feature>
<protein>
    <submittedName>
        <fullName evidence="11">Uncharacterized protein Slrcb4</fullName>
    </submittedName>
</protein>
<dbReference type="RefSeq" id="XP_007314955.1">
    <property type="nucleotide sequence ID" value="XM_007314893.1"/>
</dbReference>
<keyword evidence="8" id="KW-0675">Receptor</keyword>
<dbReference type="InterPro" id="IPR001546">
    <property type="entry name" value="GPCR_Pheromne_A_rcpt"/>
</dbReference>
<feature type="transmembrane region" description="Helical" evidence="10">
    <location>
        <begin position="201"/>
        <end position="221"/>
    </location>
</feature>
<dbReference type="HOGENOM" id="CLU_027592_0_0_1"/>
<evidence type="ECO:0000256" key="4">
    <source>
        <dbReference type="ARBA" id="ARBA00022692"/>
    </source>
</evidence>
<keyword evidence="5 10" id="KW-1133">Transmembrane helix</keyword>
<dbReference type="OrthoDB" id="2874149at2759"/>
<dbReference type="GO" id="GO:0004933">
    <property type="term" value="F:mating-type a-factor pheromone receptor activity"/>
    <property type="evidence" value="ECO:0007669"/>
    <property type="project" value="InterPro"/>
</dbReference>
<evidence type="ECO:0000256" key="10">
    <source>
        <dbReference type="SAM" id="Phobius"/>
    </source>
</evidence>
<evidence type="ECO:0000256" key="5">
    <source>
        <dbReference type="ARBA" id="ARBA00022989"/>
    </source>
</evidence>
<keyword evidence="3" id="KW-0589">Pheromone response</keyword>
<dbReference type="EMBL" id="GL945430">
    <property type="protein sequence ID" value="EGO28756.1"/>
    <property type="molecule type" value="Genomic_DNA"/>
</dbReference>
<feature type="transmembrane region" description="Helical" evidence="10">
    <location>
        <begin position="149"/>
        <end position="173"/>
    </location>
</feature>
<evidence type="ECO:0000256" key="8">
    <source>
        <dbReference type="ARBA" id="ARBA00023170"/>
    </source>
</evidence>
<feature type="transmembrane region" description="Helical" evidence="10">
    <location>
        <begin position="6"/>
        <end position="22"/>
    </location>
</feature>
<evidence type="ECO:0000256" key="6">
    <source>
        <dbReference type="ARBA" id="ARBA00023040"/>
    </source>
</evidence>
<dbReference type="PRINTS" id="PR00899">
    <property type="entry name" value="GPCRSTE3"/>
</dbReference>
<dbReference type="PANTHER" id="PTHR28097:SF1">
    <property type="entry name" value="PHEROMONE A FACTOR RECEPTOR"/>
    <property type="match status" value="1"/>
</dbReference>